<dbReference type="GO" id="GO:0015833">
    <property type="term" value="P:peptide transport"/>
    <property type="evidence" value="ECO:0007669"/>
    <property type="project" value="TreeGrafter"/>
</dbReference>
<evidence type="ECO:0000256" key="2">
    <source>
        <dbReference type="ARBA" id="ARBA00022448"/>
    </source>
</evidence>
<dbReference type="Gene3D" id="3.90.76.10">
    <property type="entry name" value="Dipeptide-binding Protein, Domain 1"/>
    <property type="match status" value="1"/>
</dbReference>
<evidence type="ECO:0000256" key="3">
    <source>
        <dbReference type="ARBA" id="ARBA00022729"/>
    </source>
</evidence>
<feature type="domain" description="Solute-binding protein family 5" evidence="5">
    <location>
        <begin position="92"/>
        <end position="460"/>
    </location>
</feature>
<evidence type="ECO:0000313" key="7">
    <source>
        <dbReference type="Proteomes" id="UP000190229"/>
    </source>
</evidence>
<keyword evidence="3 4" id="KW-0732">Signal</keyword>
<dbReference type="GO" id="GO:0042597">
    <property type="term" value="C:periplasmic space"/>
    <property type="evidence" value="ECO:0007669"/>
    <property type="project" value="UniProtKB-ARBA"/>
</dbReference>
<dbReference type="PIRSF" id="PIRSF002741">
    <property type="entry name" value="MppA"/>
    <property type="match status" value="1"/>
</dbReference>
<feature type="signal peptide" evidence="4">
    <location>
        <begin position="1"/>
        <end position="28"/>
    </location>
</feature>
<dbReference type="CDD" id="cd08509">
    <property type="entry name" value="PBP2_TmCBP_oligosaccharides_like"/>
    <property type="match status" value="1"/>
</dbReference>
<dbReference type="AlphaFoldDB" id="A0A1V4EQ46"/>
<dbReference type="PANTHER" id="PTHR30290:SF9">
    <property type="entry name" value="OLIGOPEPTIDE-BINDING PROTEIN APPA"/>
    <property type="match status" value="1"/>
</dbReference>
<accession>A0A1V4EQ46</accession>
<organism evidence="6 7">
    <name type="scientific">Ferroacidibacillus organovorans</name>
    <dbReference type="NCBI Taxonomy" id="1765683"/>
    <lineage>
        <taxon>Bacteria</taxon>
        <taxon>Bacillati</taxon>
        <taxon>Bacillota</taxon>
        <taxon>Bacilli</taxon>
        <taxon>Bacillales</taxon>
        <taxon>Alicyclobacillaceae</taxon>
        <taxon>Ferroacidibacillus</taxon>
    </lineage>
</organism>
<sequence length="553" mass="61080">MKHRKKIGLVSAAVLVGTLAGFTQPSHAVARLGQHAAKHASANTTPLTIVPGPNGDFQNDFNPFSPAMNYGTIGLIYQPLFYFDNISGKTYPLMGMSYSWTNANKMLIVHLRNAKWSNGTAFTSSDVVFTFDLLKKYPAADANGVWSQLSSVQARGPHEVVFQFKQANVPFASYVLEQFIVPQRVWAKLGDPTKVGAMQPMGTGPYILSSFNAQDYKFYSNLQYWGGPPVVRNLDFPAYSGNQSADLALATGQIAWAGIFIPSIQSIYASKNPHNKYWFPPSNVVMLYTNLQDPLLSQLPVRQAMSLAINRNQLYLQGEYGYEPPASPTGLVLPNNKAWVDHALPKQDLAFSYNPAKAIQILEKAGFKKNAQGIFSKNGKPLSFTLQVVSGWTDWDTDASLIANQLGKIGIKVNVQEEQFGAYFSNINSAKKNYQLAISWTNTGPSPYFLYQNMLNSKGSFNVEQLRNATVDHALQMFSQTSSLAVQHQAINTLEKYMAEQLPSIPLVFGATWNEYNDTNYTGWPTASNPYVNPAPFTPISVGIVLTHLKPVN</sequence>
<evidence type="ECO:0000256" key="1">
    <source>
        <dbReference type="ARBA" id="ARBA00005695"/>
    </source>
</evidence>
<dbReference type="RefSeq" id="WP_079291796.1">
    <property type="nucleotide sequence ID" value="NZ_MWPS01000046.1"/>
</dbReference>
<dbReference type="InterPro" id="IPR039424">
    <property type="entry name" value="SBP_5"/>
</dbReference>
<dbReference type="SUPFAM" id="SSF53850">
    <property type="entry name" value="Periplasmic binding protein-like II"/>
    <property type="match status" value="1"/>
</dbReference>
<evidence type="ECO:0000313" key="6">
    <source>
        <dbReference type="EMBL" id="OPG15022.1"/>
    </source>
</evidence>
<evidence type="ECO:0000256" key="4">
    <source>
        <dbReference type="SAM" id="SignalP"/>
    </source>
</evidence>
<keyword evidence="7" id="KW-1185">Reference proteome</keyword>
<name>A0A1V4EQ46_9BACL</name>
<feature type="chain" id="PRO_5038969766" description="Solute-binding protein family 5 domain-containing protein" evidence="4">
    <location>
        <begin position="29"/>
        <end position="553"/>
    </location>
</feature>
<comment type="caution">
    <text evidence="6">The sequence shown here is derived from an EMBL/GenBank/DDBJ whole genome shotgun (WGS) entry which is preliminary data.</text>
</comment>
<dbReference type="EMBL" id="MWPS01000046">
    <property type="protein sequence ID" value="OPG15022.1"/>
    <property type="molecule type" value="Genomic_DNA"/>
</dbReference>
<dbReference type="GO" id="GO:0043190">
    <property type="term" value="C:ATP-binding cassette (ABC) transporter complex"/>
    <property type="evidence" value="ECO:0007669"/>
    <property type="project" value="InterPro"/>
</dbReference>
<evidence type="ECO:0000259" key="5">
    <source>
        <dbReference type="Pfam" id="PF00496"/>
    </source>
</evidence>
<dbReference type="Proteomes" id="UP000190229">
    <property type="component" value="Unassembled WGS sequence"/>
</dbReference>
<keyword evidence="2" id="KW-0813">Transport</keyword>
<comment type="similarity">
    <text evidence="1">Belongs to the bacterial solute-binding protein 5 family.</text>
</comment>
<dbReference type="Gene3D" id="3.40.190.10">
    <property type="entry name" value="Periplasmic binding protein-like II"/>
    <property type="match status" value="1"/>
</dbReference>
<dbReference type="InterPro" id="IPR000914">
    <property type="entry name" value="SBP_5_dom"/>
</dbReference>
<reference evidence="6 7" key="1">
    <citation type="submission" date="2017-02" db="EMBL/GenBank/DDBJ databases">
        <title>Draft genome of Acidibacillus ferrooxidans Huett2.</title>
        <authorList>
            <person name="Schopf S."/>
        </authorList>
    </citation>
    <scope>NUCLEOTIDE SEQUENCE [LARGE SCALE GENOMIC DNA]</scope>
    <source>
        <strain evidence="6 7">Huett2</strain>
    </source>
</reference>
<gene>
    <name evidence="6" type="ORF">B2M26_14430</name>
</gene>
<dbReference type="PANTHER" id="PTHR30290">
    <property type="entry name" value="PERIPLASMIC BINDING COMPONENT OF ABC TRANSPORTER"/>
    <property type="match status" value="1"/>
</dbReference>
<protein>
    <recommendedName>
        <fullName evidence="5">Solute-binding protein family 5 domain-containing protein</fullName>
    </recommendedName>
</protein>
<dbReference type="Pfam" id="PF00496">
    <property type="entry name" value="SBP_bac_5"/>
    <property type="match status" value="1"/>
</dbReference>
<dbReference type="GO" id="GO:1904680">
    <property type="term" value="F:peptide transmembrane transporter activity"/>
    <property type="evidence" value="ECO:0007669"/>
    <property type="project" value="TreeGrafter"/>
</dbReference>
<proteinExistence type="inferred from homology"/>
<dbReference type="InterPro" id="IPR030678">
    <property type="entry name" value="Peptide/Ni-bd"/>
</dbReference>
<dbReference type="Gene3D" id="3.10.105.10">
    <property type="entry name" value="Dipeptide-binding Protein, Domain 3"/>
    <property type="match status" value="1"/>
</dbReference>